<comment type="caution">
    <text evidence="6">The sequence shown here is derived from an EMBL/GenBank/DDBJ whole genome shotgun (WGS) entry which is preliminary data.</text>
</comment>
<keyword evidence="3" id="KW-0238">DNA-binding</keyword>
<dbReference type="PRINTS" id="PR00032">
    <property type="entry name" value="HTHARAC"/>
</dbReference>
<dbReference type="Pfam" id="PF12833">
    <property type="entry name" value="HTH_18"/>
    <property type="match status" value="1"/>
</dbReference>
<accession>A0A926KRM0</accession>
<evidence type="ECO:0000259" key="5">
    <source>
        <dbReference type="PROSITE" id="PS01124"/>
    </source>
</evidence>
<dbReference type="InterPro" id="IPR003313">
    <property type="entry name" value="AraC-bd"/>
</dbReference>
<evidence type="ECO:0000256" key="3">
    <source>
        <dbReference type="ARBA" id="ARBA00023125"/>
    </source>
</evidence>
<dbReference type="Proteomes" id="UP000650466">
    <property type="component" value="Unassembled WGS sequence"/>
</dbReference>
<dbReference type="GO" id="GO:0003700">
    <property type="term" value="F:DNA-binding transcription factor activity"/>
    <property type="evidence" value="ECO:0007669"/>
    <property type="project" value="InterPro"/>
</dbReference>
<dbReference type="PROSITE" id="PS01124">
    <property type="entry name" value="HTH_ARAC_FAMILY_2"/>
    <property type="match status" value="1"/>
</dbReference>
<dbReference type="RefSeq" id="WP_188176596.1">
    <property type="nucleotide sequence ID" value="NZ_JACVVD010000008.1"/>
</dbReference>
<evidence type="ECO:0000313" key="6">
    <source>
        <dbReference type="EMBL" id="MBD0382817.1"/>
    </source>
</evidence>
<keyword evidence="2" id="KW-0805">Transcription regulation</keyword>
<evidence type="ECO:0000313" key="7">
    <source>
        <dbReference type="Proteomes" id="UP000650466"/>
    </source>
</evidence>
<dbReference type="GO" id="GO:0043565">
    <property type="term" value="F:sequence-specific DNA binding"/>
    <property type="evidence" value="ECO:0007669"/>
    <property type="project" value="InterPro"/>
</dbReference>
<dbReference type="EMBL" id="JACVVD010000008">
    <property type="protein sequence ID" value="MBD0382817.1"/>
    <property type="molecule type" value="Genomic_DNA"/>
</dbReference>
<dbReference type="SUPFAM" id="SSF46689">
    <property type="entry name" value="Homeodomain-like"/>
    <property type="match status" value="2"/>
</dbReference>
<dbReference type="InterPro" id="IPR020449">
    <property type="entry name" value="Tscrpt_reg_AraC-type_HTH"/>
</dbReference>
<dbReference type="PANTHER" id="PTHR46796:SF13">
    <property type="entry name" value="HTH-TYPE TRANSCRIPTIONAL ACTIVATOR RHAS"/>
    <property type="match status" value="1"/>
</dbReference>
<dbReference type="SMART" id="SM00342">
    <property type="entry name" value="HTH_ARAC"/>
    <property type="match status" value="1"/>
</dbReference>
<dbReference type="InterPro" id="IPR018060">
    <property type="entry name" value="HTH_AraC"/>
</dbReference>
<keyword evidence="7" id="KW-1185">Reference proteome</keyword>
<organism evidence="6 7">
    <name type="scientific">Paenibacillus sedimenti</name>
    <dbReference type="NCBI Taxonomy" id="2770274"/>
    <lineage>
        <taxon>Bacteria</taxon>
        <taxon>Bacillati</taxon>
        <taxon>Bacillota</taxon>
        <taxon>Bacilli</taxon>
        <taxon>Bacillales</taxon>
        <taxon>Paenibacillaceae</taxon>
        <taxon>Paenibacillus</taxon>
    </lineage>
</organism>
<sequence length="278" mass="31947">MEYSQGDLAAHIHWVLAKPAVPGWEDIRRTVTGHTFYYIYSGKGVFRREEGDEDVEGGTLVYLWPGMPLFMKSSIAYPLRMTMLLFDCALLRKSGNGWEPPEPVERLQLPFLMPLQKDRMGRIGMLFQEAESEWVPGDPGREARVKSVWYRLIQELHEAAEVEWSEGMEEGLAVALRRLKESLDRGFASELRIAELVEQSGFSPAYMRRTFAARYGCSPKEYLDRLRNEQAVRRLLYTGDSVSNIARACGYLDVYQFSKAFKKRNGLAPTEFRRERGG</sequence>
<gene>
    <name evidence="6" type="ORF">ICC18_22110</name>
</gene>
<name>A0A926KRM0_9BACL</name>
<dbReference type="Pfam" id="PF02311">
    <property type="entry name" value="AraC_binding"/>
    <property type="match status" value="1"/>
</dbReference>
<dbReference type="InterPro" id="IPR009057">
    <property type="entry name" value="Homeodomain-like_sf"/>
</dbReference>
<dbReference type="InterPro" id="IPR037923">
    <property type="entry name" value="HTH-like"/>
</dbReference>
<dbReference type="AlphaFoldDB" id="A0A926KRM0"/>
<proteinExistence type="predicted"/>
<evidence type="ECO:0000256" key="2">
    <source>
        <dbReference type="ARBA" id="ARBA00023015"/>
    </source>
</evidence>
<protein>
    <submittedName>
        <fullName evidence="6">Helix-turn-helix transcriptional regulator</fullName>
    </submittedName>
</protein>
<keyword evidence="1" id="KW-0963">Cytoplasm</keyword>
<evidence type="ECO:0000256" key="4">
    <source>
        <dbReference type="ARBA" id="ARBA00023163"/>
    </source>
</evidence>
<evidence type="ECO:0000256" key="1">
    <source>
        <dbReference type="ARBA" id="ARBA00022490"/>
    </source>
</evidence>
<feature type="domain" description="HTH araC/xylS-type" evidence="5">
    <location>
        <begin position="177"/>
        <end position="275"/>
    </location>
</feature>
<dbReference type="InterPro" id="IPR050204">
    <property type="entry name" value="AraC_XylS_family_regulators"/>
</dbReference>
<dbReference type="Gene3D" id="1.10.10.60">
    <property type="entry name" value="Homeodomain-like"/>
    <property type="match status" value="2"/>
</dbReference>
<keyword evidence="4" id="KW-0804">Transcription</keyword>
<dbReference type="SUPFAM" id="SSF51215">
    <property type="entry name" value="Regulatory protein AraC"/>
    <property type="match status" value="1"/>
</dbReference>
<reference evidence="6" key="1">
    <citation type="submission" date="2020-09" db="EMBL/GenBank/DDBJ databases">
        <title>Draft Genome Sequence of Paenibacillus sp. WST5.</title>
        <authorList>
            <person name="Bao Z."/>
        </authorList>
    </citation>
    <scope>NUCLEOTIDE SEQUENCE</scope>
    <source>
        <strain evidence="6">WST5</strain>
    </source>
</reference>
<dbReference type="PANTHER" id="PTHR46796">
    <property type="entry name" value="HTH-TYPE TRANSCRIPTIONAL ACTIVATOR RHAS-RELATED"/>
    <property type="match status" value="1"/>
</dbReference>